<feature type="chain" id="PRO_5045097434" description="YtkA-like domain-containing protein" evidence="1">
    <location>
        <begin position="22"/>
        <end position="226"/>
    </location>
</feature>
<reference evidence="2 3" key="1">
    <citation type="journal article" date="2014" name="Genome Announc.">
        <title>Draft Genome Sequence of Geobacillus icigianus Strain G1w1T Isolated from Hot Springs in the Valley of Geysers, Kamchatka (Russian Federation).</title>
        <authorList>
            <person name="Bryanskaya A.V."/>
            <person name="Rozanov A.S."/>
            <person name="Logacheva M.D."/>
            <person name="Kotenko A.V."/>
            <person name="Peltek S.E."/>
        </authorList>
    </citation>
    <scope>NUCLEOTIDE SEQUENCE [LARGE SCALE GENOMIC DNA]</scope>
    <source>
        <strain evidence="2 3">G1w1</strain>
    </source>
</reference>
<keyword evidence="1" id="KW-0732">Signal</keyword>
<evidence type="ECO:0008006" key="4">
    <source>
        <dbReference type="Google" id="ProtNLM"/>
    </source>
</evidence>
<organism evidence="2 3">
    <name type="scientific">Geobacillus icigianus</name>
    <dbReference type="NCBI Taxonomy" id="1430331"/>
    <lineage>
        <taxon>Bacteria</taxon>
        <taxon>Bacillati</taxon>
        <taxon>Bacillota</taxon>
        <taxon>Bacilli</taxon>
        <taxon>Bacillales</taxon>
        <taxon>Anoxybacillaceae</taxon>
        <taxon>Geobacillus</taxon>
    </lineage>
</organism>
<dbReference type="EMBL" id="JPYA02000006">
    <property type="protein sequence ID" value="MEB3752616.1"/>
    <property type="molecule type" value="Genomic_DNA"/>
</dbReference>
<gene>
    <name evidence="2" type="ORF">EP10_003531</name>
</gene>
<dbReference type="Proteomes" id="UP000029267">
    <property type="component" value="Unassembled WGS sequence"/>
</dbReference>
<feature type="signal peptide" evidence="1">
    <location>
        <begin position="1"/>
        <end position="21"/>
    </location>
</feature>
<sequence length="226" mass="26818">MLKYLLLIALLLLGGCNNSNFSEINQQHISSKDVSIKNVYRDKKFKTEITIPKKFQDVKINMDMKMSDGNFELSDLKLKKHNNKYFLETKIPKEGIWNIRYKITYQKQTLLKSYTEVLGKPNLDKERLYALEIQTDPKEIVPKKDVNFMVRLLNKENRNIENGEVILQFEQKEYNFSYINMMENKKDYYDLKLKFPRSGIYELTIHVEINGEQNYKRIKIPVGSTN</sequence>
<comment type="caution">
    <text evidence="2">The sequence shown here is derived from an EMBL/GenBank/DDBJ whole genome shotgun (WGS) entry which is preliminary data.</text>
</comment>
<dbReference type="PROSITE" id="PS51257">
    <property type="entry name" value="PROKAR_LIPOPROTEIN"/>
    <property type="match status" value="1"/>
</dbReference>
<evidence type="ECO:0000313" key="3">
    <source>
        <dbReference type="Proteomes" id="UP000029267"/>
    </source>
</evidence>
<name>A0ABU6BKR8_9BACL</name>
<dbReference type="RefSeq" id="WP_324699530.1">
    <property type="nucleotide sequence ID" value="NZ_JPYA02000006.1"/>
</dbReference>
<protein>
    <recommendedName>
        <fullName evidence="4">YtkA-like domain-containing protein</fullName>
    </recommendedName>
</protein>
<proteinExistence type="predicted"/>
<keyword evidence="3" id="KW-1185">Reference proteome</keyword>
<evidence type="ECO:0000313" key="2">
    <source>
        <dbReference type="EMBL" id="MEB3752616.1"/>
    </source>
</evidence>
<evidence type="ECO:0000256" key="1">
    <source>
        <dbReference type="SAM" id="SignalP"/>
    </source>
</evidence>
<accession>A0ABU6BKR8</accession>